<dbReference type="Gene3D" id="3.40.50.300">
    <property type="entry name" value="P-loop containing nucleotide triphosphate hydrolases"/>
    <property type="match status" value="1"/>
</dbReference>
<sequence length="304" mass="32862">MNGSAAAHGPAPALEVRHLTRRFGERTVVDDVTFTVEPGRMTGFVGANGAGKTTTMRMVMGVLAVHGGEVRWGGRALTAADRARFGYMPEERGLYPKQPVTDQLTYLGQLRGMTRRDAQAESARLLDRFGLGGRRHDKLESLSLGNQQRVQIAAALLHRPVALVLDEPFSGLDPVAVDSMVDLLRDRLADGVPVIFSSHQLDLVDRLCDSLVILSDGRVMAAGPAEQLRSGGPLRFRLTATVDAGWVRGAPGVRVLDVEGATAVVELADDAAREPLLRAAVERGLREFSPIVPSLSEIYREALR</sequence>
<dbReference type="Proteomes" id="UP000280726">
    <property type="component" value="Unassembled WGS sequence"/>
</dbReference>
<dbReference type="OrthoDB" id="9804819at2"/>
<evidence type="ECO:0000256" key="1">
    <source>
        <dbReference type="ARBA" id="ARBA00005417"/>
    </source>
</evidence>
<comment type="similarity">
    <text evidence="1">Belongs to the ABC transporter superfamily.</text>
</comment>
<organism evidence="6 7">
    <name type="scientific">Georgenia muralis</name>
    <dbReference type="NCBI Taxonomy" id="154117"/>
    <lineage>
        <taxon>Bacteria</taxon>
        <taxon>Bacillati</taxon>
        <taxon>Actinomycetota</taxon>
        <taxon>Actinomycetes</taxon>
        <taxon>Micrococcales</taxon>
        <taxon>Bogoriellaceae</taxon>
        <taxon>Georgenia</taxon>
    </lineage>
</organism>
<dbReference type="InterPro" id="IPR017871">
    <property type="entry name" value="ABC_transporter-like_CS"/>
</dbReference>
<dbReference type="AlphaFoldDB" id="A0A3N5A1X1"/>
<keyword evidence="2" id="KW-0813">Transport</keyword>
<dbReference type="PROSITE" id="PS50893">
    <property type="entry name" value="ABC_TRANSPORTER_2"/>
    <property type="match status" value="1"/>
</dbReference>
<evidence type="ECO:0000313" key="7">
    <source>
        <dbReference type="Proteomes" id="UP000280726"/>
    </source>
</evidence>
<proteinExistence type="inferred from homology"/>
<evidence type="ECO:0000259" key="5">
    <source>
        <dbReference type="PROSITE" id="PS50893"/>
    </source>
</evidence>
<name>A0A3N5A1X1_9MICO</name>
<dbReference type="SUPFAM" id="SSF52540">
    <property type="entry name" value="P-loop containing nucleoside triphosphate hydrolases"/>
    <property type="match status" value="1"/>
</dbReference>
<evidence type="ECO:0000256" key="2">
    <source>
        <dbReference type="ARBA" id="ARBA00022448"/>
    </source>
</evidence>
<dbReference type="Pfam" id="PF13732">
    <property type="entry name" value="DrrA1-3_C"/>
    <property type="match status" value="1"/>
</dbReference>
<dbReference type="PANTHER" id="PTHR43335:SF4">
    <property type="entry name" value="ABC TRANSPORTER, ATP-BINDING PROTEIN"/>
    <property type="match status" value="1"/>
</dbReference>
<reference evidence="6 7" key="1">
    <citation type="submission" date="2018-11" db="EMBL/GenBank/DDBJ databases">
        <title>Sequencing the genomes of 1000 actinobacteria strains.</title>
        <authorList>
            <person name="Klenk H.-P."/>
        </authorList>
    </citation>
    <scope>NUCLEOTIDE SEQUENCE [LARGE SCALE GENOMIC DNA]</scope>
    <source>
        <strain evidence="6 7">DSM 14418</strain>
    </source>
</reference>
<dbReference type="SMART" id="SM00382">
    <property type="entry name" value="AAA"/>
    <property type="match status" value="1"/>
</dbReference>
<evidence type="ECO:0000256" key="3">
    <source>
        <dbReference type="ARBA" id="ARBA00022741"/>
    </source>
</evidence>
<keyword evidence="7" id="KW-1185">Reference proteome</keyword>
<dbReference type="InterPro" id="IPR003439">
    <property type="entry name" value="ABC_transporter-like_ATP-bd"/>
</dbReference>
<dbReference type="Pfam" id="PF00005">
    <property type="entry name" value="ABC_tran"/>
    <property type="match status" value="1"/>
</dbReference>
<dbReference type="GO" id="GO:0016887">
    <property type="term" value="F:ATP hydrolysis activity"/>
    <property type="evidence" value="ECO:0007669"/>
    <property type="project" value="InterPro"/>
</dbReference>
<keyword evidence="4 6" id="KW-0067">ATP-binding</keyword>
<feature type="domain" description="ABC transporter" evidence="5">
    <location>
        <begin position="14"/>
        <end position="241"/>
    </location>
</feature>
<comment type="caution">
    <text evidence="6">The sequence shown here is derived from an EMBL/GenBank/DDBJ whole genome shotgun (WGS) entry which is preliminary data.</text>
</comment>
<gene>
    <name evidence="6" type="ORF">EDD32_0285</name>
</gene>
<dbReference type="InterPro" id="IPR003593">
    <property type="entry name" value="AAA+_ATPase"/>
</dbReference>
<protein>
    <submittedName>
        <fullName evidence="6">ABC-2 type transport system ATP-binding protein</fullName>
    </submittedName>
</protein>
<accession>A0A3N5A1X1</accession>
<dbReference type="InterPro" id="IPR027417">
    <property type="entry name" value="P-loop_NTPase"/>
</dbReference>
<dbReference type="InterPro" id="IPR025302">
    <property type="entry name" value="DrrA1/2-like_C"/>
</dbReference>
<dbReference type="GO" id="GO:0005524">
    <property type="term" value="F:ATP binding"/>
    <property type="evidence" value="ECO:0007669"/>
    <property type="project" value="UniProtKB-KW"/>
</dbReference>
<dbReference type="PROSITE" id="PS00211">
    <property type="entry name" value="ABC_TRANSPORTER_1"/>
    <property type="match status" value="1"/>
</dbReference>
<evidence type="ECO:0000313" key="6">
    <source>
        <dbReference type="EMBL" id="RPF25871.1"/>
    </source>
</evidence>
<dbReference type="EMBL" id="RKRA01000001">
    <property type="protein sequence ID" value="RPF25871.1"/>
    <property type="molecule type" value="Genomic_DNA"/>
</dbReference>
<dbReference type="RefSeq" id="WP_123913971.1">
    <property type="nucleotide sequence ID" value="NZ_RKRA01000001.1"/>
</dbReference>
<evidence type="ECO:0000256" key="4">
    <source>
        <dbReference type="ARBA" id="ARBA00022840"/>
    </source>
</evidence>
<keyword evidence="3" id="KW-0547">Nucleotide-binding</keyword>
<dbReference type="PANTHER" id="PTHR43335">
    <property type="entry name" value="ABC TRANSPORTER, ATP-BINDING PROTEIN"/>
    <property type="match status" value="1"/>
</dbReference>